<evidence type="ECO:0000256" key="3">
    <source>
        <dbReference type="ARBA" id="ARBA00022989"/>
    </source>
</evidence>
<dbReference type="PANTHER" id="PTHR41335:SF1">
    <property type="entry name" value="MEMBRANE PROTEIN"/>
    <property type="match status" value="1"/>
</dbReference>
<proteinExistence type="predicted"/>
<dbReference type="RefSeq" id="WP_160128521.1">
    <property type="nucleotide sequence ID" value="NZ_CP019288.1"/>
</dbReference>
<keyword evidence="3 5" id="KW-1133">Transmembrane helix</keyword>
<keyword evidence="4 5" id="KW-0472">Membrane</keyword>
<organism evidence="7 8">
    <name type="scientific">Kordia antarctica</name>
    <dbReference type="NCBI Taxonomy" id="1218801"/>
    <lineage>
        <taxon>Bacteria</taxon>
        <taxon>Pseudomonadati</taxon>
        <taxon>Bacteroidota</taxon>
        <taxon>Flavobacteriia</taxon>
        <taxon>Flavobacteriales</taxon>
        <taxon>Flavobacteriaceae</taxon>
        <taxon>Kordia</taxon>
    </lineage>
</organism>
<dbReference type="Proteomes" id="UP000464657">
    <property type="component" value="Chromosome"/>
</dbReference>
<dbReference type="GO" id="GO:0005886">
    <property type="term" value="C:plasma membrane"/>
    <property type="evidence" value="ECO:0007669"/>
    <property type="project" value="InterPro"/>
</dbReference>
<name>A0A7L4ZHV1_9FLAO</name>
<reference evidence="7 8" key="1">
    <citation type="journal article" date="2013" name="Int. J. Syst. Evol. Microbiol.">
        <title>Kordia antarctica sp. nov., isolated from Antarctic seawater.</title>
        <authorList>
            <person name="Baek K."/>
            <person name="Choi A."/>
            <person name="Kang I."/>
            <person name="Lee K."/>
            <person name="Cho J.C."/>
        </authorList>
    </citation>
    <scope>NUCLEOTIDE SEQUENCE [LARGE SCALE GENOMIC DNA]</scope>
    <source>
        <strain evidence="7 8">IMCC3317</strain>
    </source>
</reference>
<evidence type="ECO:0000256" key="4">
    <source>
        <dbReference type="ARBA" id="ARBA00023136"/>
    </source>
</evidence>
<dbReference type="InterPro" id="IPR010445">
    <property type="entry name" value="LapA_dom"/>
</dbReference>
<keyword evidence="2 5" id="KW-0812">Transmembrane</keyword>
<sequence>MKLKTIFALVFIAIVVIFSLQNSEVTDVNFLFWKVSVSRVLIILGSFGIGVLVGILVSMKRKLFPSE</sequence>
<evidence type="ECO:0000259" key="6">
    <source>
        <dbReference type="Pfam" id="PF06305"/>
    </source>
</evidence>
<evidence type="ECO:0000313" key="7">
    <source>
        <dbReference type="EMBL" id="QHI35796.1"/>
    </source>
</evidence>
<evidence type="ECO:0000256" key="5">
    <source>
        <dbReference type="SAM" id="Phobius"/>
    </source>
</evidence>
<gene>
    <name evidence="7" type="ORF">IMCC3317_11440</name>
</gene>
<dbReference type="Pfam" id="PF06305">
    <property type="entry name" value="LapA_dom"/>
    <property type="match status" value="1"/>
</dbReference>
<dbReference type="EMBL" id="CP019288">
    <property type="protein sequence ID" value="QHI35796.1"/>
    <property type="molecule type" value="Genomic_DNA"/>
</dbReference>
<dbReference type="AlphaFoldDB" id="A0A7L4ZHV1"/>
<keyword evidence="8" id="KW-1185">Reference proteome</keyword>
<evidence type="ECO:0000256" key="2">
    <source>
        <dbReference type="ARBA" id="ARBA00022692"/>
    </source>
</evidence>
<dbReference type="PANTHER" id="PTHR41335">
    <property type="entry name" value="MEMBRANE PROTEIN-RELATED"/>
    <property type="match status" value="1"/>
</dbReference>
<dbReference type="KEGG" id="kan:IMCC3317_11440"/>
<evidence type="ECO:0000313" key="8">
    <source>
        <dbReference type="Proteomes" id="UP000464657"/>
    </source>
</evidence>
<accession>A0A7L4ZHV1</accession>
<feature type="transmembrane region" description="Helical" evidence="5">
    <location>
        <begin position="39"/>
        <end position="59"/>
    </location>
</feature>
<feature type="domain" description="Lipopolysaccharide assembly protein A" evidence="6">
    <location>
        <begin position="21"/>
        <end position="60"/>
    </location>
</feature>
<evidence type="ECO:0000256" key="1">
    <source>
        <dbReference type="ARBA" id="ARBA00022475"/>
    </source>
</evidence>
<keyword evidence="1" id="KW-1003">Cell membrane</keyword>
<dbReference type="OrthoDB" id="1454355at2"/>
<protein>
    <recommendedName>
        <fullName evidence="6">Lipopolysaccharide assembly protein A domain-containing protein</fullName>
    </recommendedName>
</protein>